<dbReference type="Proteomes" id="UP001189429">
    <property type="component" value="Unassembled WGS sequence"/>
</dbReference>
<comment type="caution">
    <text evidence="2">The sequence shown here is derived from an EMBL/GenBank/DDBJ whole genome shotgun (WGS) entry which is preliminary data.</text>
</comment>
<feature type="compositionally biased region" description="Low complexity" evidence="1">
    <location>
        <begin position="180"/>
        <end position="199"/>
    </location>
</feature>
<keyword evidence="3" id="KW-1185">Reference proteome</keyword>
<feature type="compositionally biased region" description="Low complexity" evidence="1">
    <location>
        <begin position="130"/>
        <end position="158"/>
    </location>
</feature>
<feature type="compositionally biased region" description="Low complexity" evidence="1">
    <location>
        <begin position="8"/>
        <end position="26"/>
    </location>
</feature>
<dbReference type="EMBL" id="CAUYUJ010015115">
    <property type="protein sequence ID" value="CAK0850026.1"/>
    <property type="molecule type" value="Genomic_DNA"/>
</dbReference>
<protein>
    <submittedName>
        <fullName evidence="2">Uncharacterized protein</fullName>
    </submittedName>
</protein>
<sequence length="199" mass="21172">QQEGGPHAAAEGAADLLAALQQRPPSGRGGWPPRGRAEGRHAHQQPTRRAAQRWGGAEDDARRLVEDAWQIDAGEQRLQRPQELQQQWQRRRQPREAAWQARDRRRQDEAEPPRAFAPRWRHGAGGGAGAARAPPQGSLGAGAAASGAGSRRPPRGSAVPIPRLLATAQPSQPPWPAFLAGRHAPGGAQQAAASGAVPQ</sequence>
<feature type="compositionally biased region" description="Basic and acidic residues" evidence="1">
    <location>
        <begin position="101"/>
        <end position="112"/>
    </location>
</feature>
<evidence type="ECO:0000313" key="2">
    <source>
        <dbReference type="EMBL" id="CAK0850026.1"/>
    </source>
</evidence>
<organism evidence="2 3">
    <name type="scientific">Prorocentrum cordatum</name>
    <dbReference type="NCBI Taxonomy" id="2364126"/>
    <lineage>
        <taxon>Eukaryota</taxon>
        <taxon>Sar</taxon>
        <taxon>Alveolata</taxon>
        <taxon>Dinophyceae</taxon>
        <taxon>Prorocentrales</taxon>
        <taxon>Prorocentraceae</taxon>
        <taxon>Prorocentrum</taxon>
    </lineage>
</organism>
<name>A0ABN9TUU6_9DINO</name>
<feature type="non-terminal residue" evidence="2">
    <location>
        <position position="1"/>
    </location>
</feature>
<evidence type="ECO:0000313" key="3">
    <source>
        <dbReference type="Proteomes" id="UP001189429"/>
    </source>
</evidence>
<evidence type="ECO:0000256" key="1">
    <source>
        <dbReference type="SAM" id="MobiDB-lite"/>
    </source>
</evidence>
<feature type="region of interest" description="Disordered" evidence="1">
    <location>
        <begin position="71"/>
        <end position="199"/>
    </location>
</feature>
<accession>A0ABN9TUU6</accession>
<proteinExistence type="predicted"/>
<feature type="region of interest" description="Disordered" evidence="1">
    <location>
        <begin position="1"/>
        <end position="59"/>
    </location>
</feature>
<gene>
    <name evidence="2" type="ORF">PCOR1329_LOCUS42571</name>
</gene>
<reference evidence="2" key="1">
    <citation type="submission" date="2023-10" db="EMBL/GenBank/DDBJ databases">
        <authorList>
            <person name="Chen Y."/>
            <person name="Shah S."/>
            <person name="Dougan E. K."/>
            <person name="Thang M."/>
            <person name="Chan C."/>
        </authorList>
    </citation>
    <scope>NUCLEOTIDE SEQUENCE [LARGE SCALE GENOMIC DNA]</scope>
</reference>